<dbReference type="Gene3D" id="3.40.640.10">
    <property type="entry name" value="Type I PLP-dependent aspartate aminotransferase-like (Major domain)"/>
    <property type="match status" value="1"/>
</dbReference>
<keyword evidence="7" id="KW-0663">Pyridoxal phosphate</keyword>
<reference evidence="13" key="1">
    <citation type="journal article" date="2012" name="Proc. Natl. Acad. Sci. U.S.A.">
        <title>Antigenic diversity is generated by distinct evolutionary mechanisms in African trypanosome species.</title>
        <authorList>
            <person name="Jackson A.P."/>
            <person name="Berry A."/>
            <person name="Aslett M."/>
            <person name="Allison H.C."/>
            <person name="Burton P."/>
            <person name="Vavrova-Anderson J."/>
            <person name="Brown R."/>
            <person name="Browne H."/>
            <person name="Corton N."/>
            <person name="Hauser H."/>
            <person name="Gamble J."/>
            <person name="Gilderthorp R."/>
            <person name="Marcello L."/>
            <person name="McQuillan J."/>
            <person name="Otto T.D."/>
            <person name="Quail M.A."/>
            <person name="Sanders M.J."/>
            <person name="van Tonder A."/>
            <person name="Ginger M.L."/>
            <person name="Field M.C."/>
            <person name="Barry J.D."/>
            <person name="Hertz-Fowler C."/>
            <person name="Berriman M."/>
        </authorList>
    </citation>
    <scope>NUCLEOTIDE SEQUENCE</scope>
    <source>
        <strain evidence="13">IL3000</strain>
    </source>
</reference>
<evidence type="ECO:0000256" key="6">
    <source>
        <dbReference type="ARBA" id="ARBA00022679"/>
    </source>
</evidence>
<feature type="transmembrane region" description="Helical" evidence="11">
    <location>
        <begin position="18"/>
        <end position="39"/>
    </location>
</feature>
<evidence type="ECO:0000256" key="11">
    <source>
        <dbReference type="SAM" id="Phobius"/>
    </source>
</evidence>
<dbReference type="InterPro" id="IPR015421">
    <property type="entry name" value="PyrdxlP-dep_Trfase_major"/>
</dbReference>
<proteinExistence type="inferred from homology"/>
<dbReference type="GO" id="GO:0046512">
    <property type="term" value="P:sphingosine biosynthetic process"/>
    <property type="evidence" value="ECO:0007669"/>
    <property type="project" value="TreeGrafter"/>
</dbReference>
<evidence type="ECO:0000256" key="9">
    <source>
        <dbReference type="ARBA" id="ARBA00023098"/>
    </source>
</evidence>
<evidence type="ECO:0000259" key="12">
    <source>
        <dbReference type="Pfam" id="PF00155"/>
    </source>
</evidence>
<dbReference type="EC" id="2.3.1.50" evidence="5"/>
<dbReference type="GO" id="GO:0030170">
    <property type="term" value="F:pyridoxal phosphate binding"/>
    <property type="evidence" value="ECO:0007669"/>
    <property type="project" value="InterPro"/>
</dbReference>
<evidence type="ECO:0000256" key="1">
    <source>
        <dbReference type="ARBA" id="ARBA00001933"/>
    </source>
</evidence>
<dbReference type="GO" id="GO:0016020">
    <property type="term" value="C:membrane"/>
    <property type="evidence" value="ECO:0007669"/>
    <property type="project" value="GOC"/>
</dbReference>
<organism evidence="13">
    <name type="scientific">Trypanosoma congolense (strain IL3000)</name>
    <dbReference type="NCBI Taxonomy" id="1068625"/>
    <lineage>
        <taxon>Eukaryota</taxon>
        <taxon>Discoba</taxon>
        <taxon>Euglenozoa</taxon>
        <taxon>Kinetoplastea</taxon>
        <taxon>Metakinetoplastina</taxon>
        <taxon>Trypanosomatida</taxon>
        <taxon>Trypanosomatidae</taxon>
        <taxon>Trypanosoma</taxon>
        <taxon>Nannomonas</taxon>
    </lineage>
</organism>
<gene>
    <name evidence="13" type="ORF">TCIL3000_4_630</name>
</gene>
<dbReference type="PANTHER" id="PTHR13693:SF2">
    <property type="entry name" value="SERINE PALMITOYLTRANSFERASE 1"/>
    <property type="match status" value="1"/>
</dbReference>
<comment type="similarity">
    <text evidence="4">Belongs to the class-II pyridoxal-phosphate-dependent aminotransferase family.</text>
</comment>
<keyword evidence="10" id="KW-0012">Acyltransferase</keyword>
<evidence type="ECO:0000256" key="3">
    <source>
        <dbReference type="ARBA" id="ARBA00004991"/>
    </source>
</evidence>
<dbReference type="AlphaFoldDB" id="G0UKS4"/>
<keyword evidence="6 13" id="KW-0808">Transferase</keyword>
<keyword evidence="11" id="KW-0812">Transmembrane</keyword>
<keyword evidence="8" id="KW-0746">Sphingolipid metabolism</keyword>
<evidence type="ECO:0000313" key="13">
    <source>
        <dbReference type="EMBL" id="CCC89979.1"/>
    </source>
</evidence>
<name>G0UKS4_TRYCI</name>
<evidence type="ECO:0000256" key="7">
    <source>
        <dbReference type="ARBA" id="ARBA00022898"/>
    </source>
</evidence>
<comment type="pathway">
    <text evidence="3">Sphingolipid metabolism.</text>
</comment>
<dbReference type="GO" id="GO:0005783">
    <property type="term" value="C:endoplasmic reticulum"/>
    <property type="evidence" value="ECO:0007669"/>
    <property type="project" value="TreeGrafter"/>
</dbReference>
<dbReference type="VEuPathDB" id="TriTrypDB:TcIL3000_4_630"/>
<feature type="domain" description="Aminotransferase class I/classII large" evidence="12">
    <location>
        <begin position="113"/>
        <end position="479"/>
    </location>
</feature>
<evidence type="ECO:0000256" key="8">
    <source>
        <dbReference type="ARBA" id="ARBA00022919"/>
    </source>
</evidence>
<sequence>MTEVHVISSATTGISSEYMHLILEALLAMALAVAVYFHFARKNSSTKSAEPEMPSLEEQQRRIAAFRSQMFRANTEPSVNTEASNRAGVLTVEARNGCYITIRNTSGDGCKEYLDLVTEDYHSFSTHPVIVDVAKRIVVAYGVGSCGPRGFYGTIKPHMVAEKDIANFLGVEDSLIVSFSFATISTLISCHAGRSDYLVVDDGVNLAVHEGCALSRAIVLQYNHNDMTHLEELLQEVATKEAKEKKLSRRFVVTEGIFKNLGDMCNLPRIMELCDKYKFRIVLDDSCGFGCMGPTGRGTHEHFGIPTSCIDLYVGSLSQSLGAVGGFCAGEHVVVDYQRLTASAYIFSASLAPFVTAGVSAGLKLLDEDQTIPKRLQRSASLFRSTIRNAKLNSDKIAMVECCDDVSPIVVLRPTESYVKCHQQRVEEELQEVVEAAKSKGVLITRHLYASDEKCSNFPALRAHVKGSATEEELLNAAGVIIEAVRSVFS</sequence>
<evidence type="ECO:0000256" key="5">
    <source>
        <dbReference type="ARBA" id="ARBA00013220"/>
    </source>
</evidence>
<accession>G0UKS4</accession>
<dbReference type="Pfam" id="PF00155">
    <property type="entry name" value="Aminotran_1_2"/>
    <property type="match status" value="1"/>
</dbReference>
<keyword evidence="9" id="KW-0443">Lipid metabolism</keyword>
<protein>
    <recommendedName>
        <fullName evidence="5">serine C-palmitoyltransferase</fullName>
        <ecNumber evidence="5">2.3.1.50</ecNumber>
    </recommendedName>
</protein>
<dbReference type="InterPro" id="IPR015424">
    <property type="entry name" value="PyrdxlP-dep_Trfase"/>
</dbReference>
<keyword evidence="11" id="KW-1133">Transmembrane helix</keyword>
<dbReference type="GO" id="GO:0046513">
    <property type="term" value="P:ceramide biosynthetic process"/>
    <property type="evidence" value="ECO:0007669"/>
    <property type="project" value="TreeGrafter"/>
</dbReference>
<dbReference type="InterPro" id="IPR050087">
    <property type="entry name" value="AON_synthase_class-II"/>
</dbReference>
<evidence type="ECO:0000256" key="2">
    <source>
        <dbReference type="ARBA" id="ARBA00004760"/>
    </source>
</evidence>
<evidence type="ECO:0000256" key="10">
    <source>
        <dbReference type="ARBA" id="ARBA00023315"/>
    </source>
</evidence>
<dbReference type="PANTHER" id="PTHR13693">
    <property type="entry name" value="CLASS II AMINOTRANSFERASE/8-AMINO-7-OXONONANOATE SYNTHASE"/>
    <property type="match status" value="1"/>
</dbReference>
<dbReference type="SUPFAM" id="SSF53383">
    <property type="entry name" value="PLP-dependent transferases"/>
    <property type="match status" value="1"/>
</dbReference>
<dbReference type="InterPro" id="IPR004839">
    <property type="entry name" value="Aminotransferase_I/II_large"/>
</dbReference>
<keyword evidence="11" id="KW-0472">Membrane</keyword>
<comment type="pathway">
    <text evidence="2">Lipid metabolism; sphingolipid metabolism.</text>
</comment>
<evidence type="ECO:0000256" key="4">
    <source>
        <dbReference type="ARBA" id="ARBA00008392"/>
    </source>
</evidence>
<dbReference type="GO" id="GO:0004758">
    <property type="term" value="F:serine C-palmitoyltransferase activity"/>
    <property type="evidence" value="ECO:0007669"/>
    <property type="project" value="TreeGrafter"/>
</dbReference>
<dbReference type="EMBL" id="HE575317">
    <property type="protein sequence ID" value="CCC89979.1"/>
    <property type="molecule type" value="Genomic_DNA"/>
</dbReference>
<comment type="cofactor">
    <cofactor evidence="1">
        <name>pyridoxal 5'-phosphate</name>
        <dbReference type="ChEBI" id="CHEBI:597326"/>
    </cofactor>
</comment>